<dbReference type="GO" id="GO:0000155">
    <property type="term" value="F:phosphorelay sensor kinase activity"/>
    <property type="evidence" value="ECO:0007669"/>
    <property type="project" value="InterPro"/>
</dbReference>
<reference evidence="11 12" key="1">
    <citation type="submission" date="2016-10" db="EMBL/GenBank/DDBJ databases">
        <authorList>
            <person name="de Groot N.N."/>
        </authorList>
    </citation>
    <scope>NUCLEOTIDE SEQUENCE [LARGE SCALE GENOMIC DNA]</scope>
    <source>
        <strain evidence="11 12">CGMCC 1.7005</strain>
    </source>
</reference>
<dbReference type="PANTHER" id="PTHR43065:SF46">
    <property type="entry name" value="C4-DICARBOXYLATE TRANSPORT SENSOR PROTEIN DCTB"/>
    <property type="match status" value="1"/>
</dbReference>
<feature type="transmembrane region" description="Helical" evidence="9">
    <location>
        <begin position="12"/>
        <end position="33"/>
    </location>
</feature>
<dbReference type="RefSeq" id="WP_090251750.1">
    <property type="nucleotide sequence ID" value="NZ_FPAS01000005.1"/>
</dbReference>
<keyword evidence="6 11" id="KW-0418">Kinase</keyword>
<evidence type="ECO:0000256" key="1">
    <source>
        <dbReference type="ARBA" id="ARBA00000085"/>
    </source>
</evidence>
<accession>A0A1I7BEV5</accession>
<dbReference type="OrthoDB" id="9815750at2"/>
<evidence type="ECO:0000256" key="9">
    <source>
        <dbReference type="SAM" id="Phobius"/>
    </source>
</evidence>
<dbReference type="InterPro" id="IPR003661">
    <property type="entry name" value="HisK_dim/P_dom"/>
</dbReference>
<feature type="domain" description="Histidine kinase" evidence="10">
    <location>
        <begin position="318"/>
        <end position="518"/>
    </location>
</feature>
<gene>
    <name evidence="11" type="ORF">SAMN05216474_2755</name>
</gene>
<dbReference type="SUPFAM" id="SSF55874">
    <property type="entry name" value="ATPase domain of HSP90 chaperone/DNA topoisomerase II/histidine kinase"/>
    <property type="match status" value="1"/>
</dbReference>
<keyword evidence="9" id="KW-0472">Membrane</keyword>
<dbReference type="EMBL" id="FPAS01000005">
    <property type="protein sequence ID" value="SFT85688.1"/>
    <property type="molecule type" value="Genomic_DNA"/>
</dbReference>
<comment type="catalytic activity">
    <reaction evidence="1">
        <text>ATP + protein L-histidine = ADP + protein N-phospho-L-histidine.</text>
        <dbReference type="EC" id="2.7.13.3"/>
    </reaction>
</comment>
<dbReference type="GO" id="GO:0005524">
    <property type="term" value="F:ATP binding"/>
    <property type="evidence" value="ECO:0007669"/>
    <property type="project" value="UniProtKB-KW"/>
</dbReference>
<name>A0A1I7BEV5_9FLAO</name>
<evidence type="ECO:0000256" key="3">
    <source>
        <dbReference type="ARBA" id="ARBA00022553"/>
    </source>
</evidence>
<keyword evidence="7" id="KW-0067">ATP-binding</keyword>
<keyword evidence="8" id="KW-0902">Two-component regulatory system</keyword>
<dbReference type="SMART" id="SM00387">
    <property type="entry name" value="HATPase_c"/>
    <property type="match status" value="1"/>
</dbReference>
<sequence>MNLYSNKQKWKIVLMVVALCLVGASLFVSNRIVGKVAKRERERVTQWADAIKKRAELVKLTNRSFDELRTKERSEMELWIEATKEVSQNTDFGSTKSYDLPLRIINANNKIPVIVLDQKKRYSQSRNVSLSKERLAEVFPDLSKEALKKKYEDSMVSLALSWQKINPSFTVEIYTDLYMTYYFNESLNITRLQNERDSLIRSFNEELIDNTSFVPVVLVNGSKDSIIAHNLKAEDMEAFDLKSGWKPETFGNAPIEISFAEDEVNYVFYDDSQELKQLQYFPYIQFLIIGLFIFIGYLIFSTFRKAEQNQVWAGMAKETAHQLGTPLSSLMAWIQLLETMDVDPSIPQEMNKDINRLTQVTDRFSKIGSGAKLEEGDIVATVENMVNYLRSRISNKVKVEFESSEPSILIAHNVSLFEWVVENICKNAVDAMEGRGELHINVFQEKGKVNIDISDTGKGMTSKEQRIVFQPGFTTKKRGWGLGLSLVKRIVQDYHKGRVYVLKSEVGVGTTFRISLNI</sequence>
<evidence type="ECO:0000256" key="5">
    <source>
        <dbReference type="ARBA" id="ARBA00022741"/>
    </source>
</evidence>
<proteinExistence type="predicted"/>
<dbReference type="EC" id="2.7.13.3" evidence="2"/>
<dbReference type="Pfam" id="PF02518">
    <property type="entry name" value="HATPase_c"/>
    <property type="match status" value="1"/>
</dbReference>
<keyword evidence="3" id="KW-0597">Phosphoprotein</keyword>
<keyword evidence="4" id="KW-0808">Transferase</keyword>
<dbReference type="PANTHER" id="PTHR43065">
    <property type="entry name" value="SENSOR HISTIDINE KINASE"/>
    <property type="match status" value="1"/>
</dbReference>
<dbReference type="AlphaFoldDB" id="A0A1I7BEV5"/>
<evidence type="ECO:0000313" key="12">
    <source>
        <dbReference type="Proteomes" id="UP000236454"/>
    </source>
</evidence>
<keyword evidence="5" id="KW-0547">Nucleotide-binding</keyword>
<keyword evidence="12" id="KW-1185">Reference proteome</keyword>
<keyword evidence="9" id="KW-0812">Transmembrane</keyword>
<dbReference type="STRING" id="477690.SAMN05216474_2755"/>
<dbReference type="PROSITE" id="PS50109">
    <property type="entry name" value="HIS_KIN"/>
    <property type="match status" value="1"/>
</dbReference>
<keyword evidence="9" id="KW-1133">Transmembrane helix</keyword>
<dbReference type="InterPro" id="IPR004358">
    <property type="entry name" value="Sig_transdc_His_kin-like_C"/>
</dbReference>
<dbReference type="PRINTS" id="PR00344">
    <property type="entry name" value="BCTRLSENSOR"/>
</dbReference>
<evidence type="ECO:0000256" key="8">
    <source>
        <dbReference type="ARBA" id="ARBA00023012"/>
    </source>
</evidence>
<dbReference type="Proteomes" id="UP000236454">
    <property type="component" value="Unassembled WGS sequence"/>
</dbReference>
<evidence type="ECO:0000313" key="11">
    <source>
        <dbReference type="EMBL" id="SFT85688.1"/>
    </source>
</evidence>
<dbReference type="InterPro" id="IPR003594">
    <property type="entry name" value="HATPase_dom"/>
</dbReference>
<protein>
    <recommendedName>
        <fullName evidence="2">histidine kinase</fullName>
        <ecNumber evidence="2">2.7.13.3</ecNumber>
    </recommendedName>
</protein>
<dbReference type="CDD" id="cd00082">
    <property type="entry name" value="HisKA"/>
    <property type="match status" value="1"/>
</dbReference>
<evidence type="ECO:0000256" key="6">
    <source>
        <dbReference type="ARBA" id="ARBA00022777"/>
    </source>
</evidence>
<organism evidence="11 12">
    <name type="scientific">Lishizhenia tianjinensis</name>
    <dbReference type="NCBI Taxonomy" id="477690"/>
    <lineage>
        <taxon>Bacteria</taxon>
        <taxon>Pseudomonadati</taxon>
        <taxon>Bacteroidota</taxon>
        <taxon>Flavobacteriia</taxon>
        <taxon>Flavobacteriales</taxon>
        <taxon>Crocinitomicaceae</taxon>
        <taxon>Lishizhenia</taxon>
    </lineage>
</organism>
<dbReference type="Gene3D" id="3.30.565.10">
    <property type="entry name" value="Histidine kinase-like ATPase, C-terminal domain"/>
    <property type="match status" value="1"/>
</dbReference>
<dbReference type="InterPro" id="IPR005467">
    <property type="entry name" value="His_kinase_dom"/>
</dbReference>
<evidence type="ECO:0000256" key="4">
    <source>
        <dbReference type="ARBA" id="ARBA00022679"/>
    </source>
</evidence>
<evidence type="ECO:0000256" key="7">
    <source>
        <dbReference type="ARBA" id="ARBA00022840"/>
    </source>
</evidence>
<feature type="transmembrane region" description="Helical" evidence="9">
    <location>
        <begin position="280"/>
        <end position="300"/>
    </location>
</feature>
<evidence type="ECO:0000256" key="2">
    <source>
        <dbReference type="ARBA" id="ARBA00012438"/>
    </source>
</evidence>
<evidence type="ECO:0000259" key="10">
    <source>
        <dbReference type="PROSITE" id="PS50109"/>
    </source>
</evidence>
<dbReference type="InterPro" id="IPR036890">
    <property type="entry name" value="HATPase_C_sf"/>
</dbReference>